<evidence type="ECO:0008006" key="3">
    <source>
        <dbReference type="Google" id="ProtNLM"/>
    </source>
</evidence>
<sequence>MRWWKVGLGMAVALSLTTGCGNLQRVAKDEMSKYNMQSYRQGNERQLTSGTTLNTAMLQALKAECAQRGIRLTHETYAEGLDGNISYSYFINGDARHFIIVHVFNSEQDRIREISEIYGSGDGKQEIAAYSVASQTSVISAKGNTALVYASSAQKDSQYREEMKAVFGQLLEQMRDRPE</sequence>
<comment type="caution">
    <text evidence="1">The sequence shown here is derived from an EMBL/GenBank/DDBJ whole genome shotgun (WGS) entry which is preliminary data.</text>
</comment>
<proteinExistence type="predicted"/>
<organism evidence="1 2">
    <name type="scientific">Paenibacillus mellifer</name>
    <dbReference type="NCBI Taxonomy" id="2937794"/>
    <lineage>
        <taxon>Bacteria</taxon>
        <taxon>Bacillati</taxon>
        <taxon>Bacillota</taxon>
        <taxon>Bacilli</taxon>
        <taxon>Bacillales</taxon>
        <taxon>Paenibacillaceae</taxon>
        <taxon>Paenibacillus</taxon>
    </lineage>
</organism>
<gene>
    <name evidence="1" type="ORF">M0651_16095</name>
</gene>
<dbReference type="EMBL" id="JALPRK010000015">
    <property type="protein sequence ID" value="MCK8488699.1"/>
    <property type="molecule type" value="Genomic_DNA"/>
</dbReference>
<evidence type="ECO:0000313" key="2">
    <source>
        <dbReference type="Proteomes" id="UP001139534"/>
    </source>
</evidence>
<protein>
    <recommendedName>
        <fullName evidence="3">Lipoprotein</fullName>
    </recommendedName>
</protein>
<reference evidence="1" key="1">
    <citation type="submission" date="2022-04" db="EMBL/GenBank/DDBJ databases">
        <authorList>
            <person name="Seo M.-J."/>
        </authorList>
    </citation>
    <scope>NUCLEOTIDE SEQUENCE</scope>
    <source>
        <strain evidence="1">MBLB2552</strain>
    </source>
</reference>
<dbReference type="Proteomes" id="UP001139534">
    <property type="component" value="Unassembled WGS sequence"/>
</dbReference>
<name>A0A9X1Y089_9BACL</name>
<keyword evidence="2" id="KW-1185">Reference proteome</keyword>
<accession>A0A9X1Y089</accession>
<dbReference type="AlphaFoldDB" id="A0A9X1Y089"/>
<dbReference type="RefSeq" id="WP_248552755.1">
    <property type="nucleotide sequence ID" value="NZ_JALPRK010000015.1"/>
</dbReference>
<evidence type="ECO:0000313" key="1">
    <source>
        <dbReference type="EMBL" id="MCK8488699.1"/>
    </source>
</evidence>
<dbReference type="PROSITE" id="PS51257">
    <property type="entry name" value="PROKAR_LIPOPROTEIN"/>
    <property type="match status" value="1"/>
</dbReference>